<dbReference type="EMBL" id="JBBPBN010000016">
    <property type="protein sequence ID" value="KAK9020731.1"/>
    <property type="molecule type" value="Genomic_DNA"/>
</dbReference>
<evidence type="ECO:0000256" key="2">
    <source>
        <dbReference type="ARBA" id="ARBA00022679"/>
    </source>
</evidence>
<keyword evidence="3" id="KW-0949">S-adenosyl-L-methionine</keyword>
<dbReference type="SUPFAM" id="SSF46785">
    <property type="entry name" value="Winged helix' DNA-binding domain"/>
    <property type="match status" value="1"/>
</dbReference>
<keyword evidence="2" id="KW-0808">Transferase</keyword>
<dbReference type="PANTHER" id="PTHR11746">
    <property type="entry name" value="O-METHYLTRANSFERASE"/>
    <property type="match status" value="1"/>
</dbReference>
<proteinExistence type="predicted"/>
<dbReference type="InterPro" id="IPR036388">
    <property type="entry name" value="WH-like_DNA-bd_sf"/>
</dbReference>
<protein>
    <recommendedName>
        <fullName evidence="4">O-methyltransferase C-terminal domain-containing protein</fullName>
    </recommendedName>
</protein>
<evidence type="ECO:0000313" key="6">
    <source>
        <dbReference type="Proteomes" id="UP001396334"/>
    </source>
</evidence>
<dbReference type="SUPFAM" id="SSF53335">
    <property type="entry name" value="S-adenosyl-L-methionine-dependent methyltransferases"/>
    <property type="match status" value="1"/>
</dbReference>
<organism evidence="5 6">
    <name type="scientific">Hibiscus sabdariffa</name>
    <name type="common">roselle</name>
    <dbReference type="NCBI Taxonomy" id="183260"/>
    <lineage>
        <taxon>Eukaryota</taxon>
        <taxon>Viridiplantae</taxon>
        <taxon>Streptophyta</taxon>
        <taxon>Embryophyta</taxon>
        <taxon>Tracheophyta</taxon>
        <taxon>Spermatophyta</taxon>
        <taxon>Magnoliopsida</taxon>
        <taxon>eudicotyledons</taxon>
        <taxon>Gunneridae</taxon>
        <taxon>Pentapetalae</taxon>
        <taxon>rosids</taxon>
        <taxon>malvids</taxon>
        <taxon>Malvales</taxon>
        <taxon>Malvaceae</taxon>
        <taxon>Malvoideae</taxon>
        <taxon>Hibiscus</taxon>
    </lineage>
</organism>
<dbReference type="Pfam" id="PF00891">
    <property type="entry name" value="Methyltransf_2"/>
    <property type="match status" value="1"/>
</dbReference>
<evidence type="ECO:0000259" key="4">
    <source>
        <dbReference type="Pfam" id="PF00891"/>
    </source>
</evidence>
<sequence>MIDYNKMFMEEMLKRYQGFDGLNLLVNVGGGNGFVLRRIISKYPSIKGIINFDLPQIIENSPSYSGQDTMNFKESQQARTWTDEEDKEEQHYAMQLIASQLPSQSNPKAPSILDRILRLLANNSILTFSPVTDQQDGRVVLHYGLATVAKYFNRSPGIENVAGDVFKSVPEGDAFFTNDV</sequence>
<dbReference type="InterPro" id="IPR016461">
    <property type="entry name" value="COMT-like"/>
</dbReference>
<evidence type="ECO:0000256" key="1">
    <source>
        <dbReference type="ARBA" id="ARBA00022603"/>
    </source>
</evidence>
<reference evidence="5 6" key="1">
    <citation type="journal article" date="2024" name="G3 (Bethesda)">
        <title>Genome assembly of Hibiscus sabdariffa L. provides insights into metabolisms of medicinal natural products.</title>
        <authorList>
            <person name="Kim T."/>
        </authorList>
    </citation>
    <scope>NUCLEOTIDE SEQUENCE [LARGE SCALE GENOMIC DNA]</scope>
    <source>
        <strain evidence="5">TK-2024</strain>
        <tissue evidence="5">Old leaves</tissue>
    </source>
</reference>
<dbReference type="InterPro" id="IPR001077">
    <property type="entry name" value="COMT_C"/>
</dbReference>
<evidence type="ECO:0000256" key="3">
    <source>
        <dbReference type="ARBA" id="ARBA00022691"/>
    </source>
</evidence>
<gene>
    <name evidence="5" type="ORF">V6N11_010748</name>
</gene>
<dbReference type="PROSITE" id="PS51683">
    <property type="entry name" value="SAM_OMT_II"/>
    <property type="match status" value="1"/>
</dbReference>
<dbReference type="Proteomes" id="UP001396334">
    <property type="component" value="Unassembled WGS sequence"/>
</dbReference>
<evidence type="ECO:0000313" key="5">
    <source>
        <dbReference type="EMBL" id="KAK9020731.1"/>
    </source>
</evidence>
<feature type="domain" description="O-methyltransferase C-terminal" evidence="4">
    <location>
        <begin position="3"/>
        <end position="67"/>
    </location>
</feature>
<dbReference type="Gene3D" id="1.10.10.10">
    <property type="entry name" value="Winged helix-like DNA-binding domain superfamily/Winged helix DNA-binding domain"/>
    <property type="match status" value="1"/>
</dbReference>
<comment type="caution">
    <text evidence="5">The sequence shown here is derived from an EMBL/GenBank/DDBJ whole genome shotgun (WGS) entry which is preliminary data.</text>
</comment>
<name>A0ABR2S665_9ROSI</name>
<accession>A0ABR2S665</accession>
<dbReference type="InterPro" id="IPR036390">
    <property type="entry name" value="WH_DNA-bd_sf"/>
</dbReference>
<keyword evidence="1" id="KW-0489">Methyltransferase</keyword>
<dbReference type="Gene3D" id="3.40.50.150">
    <property type="entry name" value="Vaccinia Virus protein VP39"/>
    <property type="match status" value="1"/>
</dbReference>
<keyword evidence="6" id="KW-1185">Reference proteome</keyword>
<dbReference type="InterPro" id="IPR029063">
    <property type="entry name" value="SAM-dependent_MTases_sf"/>
</dbReference>